<evidence type="ECO:0000313" key="1">
    <source>
        <dbReference type="EMBL" id="MDV6262546.1"/>
    </source>
</evidence>
<dbReference type="RefSeq" id="WP_317564904.1">
    <property type="nucleotide sequence ID" value="NZ_JAWLJX010000004.1"/>
</dbReference>
<sequence>MYETRPNGYYYIRLANDRVFRTGIMRMWSNDFSRSFAAMGYTGDLPEGWAVGRTRLGIWWPEDADDSIDRMEDAMKVAQAIAAAHRTTVRSVERDSRKVWIDVESEVL</sequence>
<organism evidence="1 2">
    <name type="scientific">Rhodococcoides yunnanense</name>
    <dbReference type="NCBI Taxonomy" id="278209"/>
    <lineage>
        <taxon>Bacteria</taxon>
        <taxon>Bacillati</taxon>
        <taxon>Actinomycetota</taxon>
        <taxon>Actinomycetes</taxon>
        <taxon>Mycobacteriales</taxon>
        <taxon>Nocardiaceae</taxon>
        <taxon>Rhodococcoides</taxon>
    </lineage>
</organism>
<proteinExistence type="predicted"/>
<evidence type="ECO:0000313" key="2">
    <source>
        <dbReference type="Proteomes" id="UP001185755"/>
    </source>
</evidence>
<comment type="caution">
    <text evidence="1">The sequence shown here is derived from an EMBL/GenBank/DDBJ whole genome shotgun (WGS) entry which is preliminary data.</text>
</comment>
<keyword evidence="2" id="KW-1185">Reference proteome</keyword>
<name>A0ABU4BEC8_9NOCA</name>
<accession>A0ABU4BEC8</accession>
<dbReference type="EMBL" id="JAWLJX010000004">
    <property type="protein sequence ID" value="MDV6262546.1"/>
    <property type="molecule type" value="Genomic_DNA"/>
</dbReference>
<dbReference type="Proteomes" id="UP001185755">
    <property type="component" value="Unassembled WGS sequence"/>
</dbReference>
<protein>
    <submittedName>
        <fullName evidence="1">Uncharacterized protein</fullName>
    </submittedName>
</protein>
<gene>
    <name evidence="1" type="ORF">R3P96_14490</name>
</gene>
<reference evidence="1 2" key="1">
    <citation type="submission" date="2023-10" db="EMBL/GenBank/DDBJ databases">
        <title>Development of a sustainable strategy for remediation of hydrocarbon-contaminated territories based on the waste exchange concept.</title>
        <authorList>
            <person name="Krivoruchko A."/>
        </authorList>
    </citation>
    <scope>NUCLEOTIDE SEQUENCE [LARGE SCALE GENOMIC DNA]</scope>
    <source>
        <strain evidence="1 2">IEGM 1323</strain>
    </source>
</reference>